<comment type="cofactor">
    <cofactor evidence="10">
        <name>[Ni-Fe-S] cluster</name>
        <dbReference type="ChEBI" id="CHEBI:60400"/>
    </cofactor>
    <text evidence="10">Binds 1 [Ni-Fe-S] cluster.</text>
</comment>
<dbReference type="PANTHER" id="PTHR42281">
    <property type="match status" value="1"/>
</dbReference>
<dbReference type="InterPro" id="IPR004461">
    <property type="entry name" value="CO_DH/Ac-CoA_synth_bsu"/>
</dbReference>
<feature type="binding site" evidence="10">
    <location>
        <position position="191"/>
    </location>
    <ligand>
        <name>[Ni-Fe-S] cluster</name>
        <dbReference type="ChEBI" id="CHEBI:60400"/>
    </ligand>
</feature>
<dbReference type="GO" id="GO:0043884">
    <property type="term" value="F:CO-methylating acetyl-CoA synthase activity"/>
    <property type="evidence" value="ECO:0007669"/>
    <property type="project" value="UniProtKB-EC"/>
</dbReference>
<keyword evidence="6 10" id="KW-0408">Iron</keyword>
<proteinExistence type="inferred from homology"/>
<comment type="catalytic activity">
    <reaction evidence="10">
        <text>Co(I)-[corrinoid Fe-S protein] + acetyl-CoA + H(+) = methyl-Co(III)-[corrinoid Fe-S protein] + CO + CoA</text>
        <dbReference type="Rhea" id="RHEA:45212"/>
        <dbReference type="Rhea" id="RHEA-COMP:11110"/>
        <dbReference type="Rhea" id="RHEA-COMP:11111"/>
        <dbReference type="ChEBI" id="CHEBI:15378"/>
        <dbReference type="ChEBI" id="CHEBI:17245"/>
        <dbReference type="ChEBI" id="CHEBI:57287"/>
        <dbReference type="ChEBI" id="CHEBI:57288"/>
        <dbReference type="ChEBI" id="CHEBI:85033"/>
        <dbReference type="ChEBI" id="CHEBI:85035"/>
        <dbReference type="EC" id="2.3.1.169"/>
    </reaction>
</comment>
<comment type="pathway">
    <text evidence="1">One-carbon metabolism; methanogenesis from acetate.</text>
</comment>
<evidence type="ECO:0000256" key="4">
    <source>
        <dbReference type="ARBA" id="ARBA00022679"/>
    </source>
</evidence>
<dbReference type="GO" id="GO:0043885">
    <property type="term" value="F:anaerobic carbon-monoxide dehydrogenase activity"/>
    <property type="evidence" value="ECO:0007669"/>
    <property type="project" value="InterPro"/>
</dbReference>
<keyword evidence="5 10" id="KW-0479">Metal-binding</keyword>
<dbReference type="InterPro" id="IPR023432">
    <property type="entry name" value="CO_DH/Ac-CoA_synth_bsu_arc"/>
</dbReference>
<evidence type="ECO:0000256" key="1">
    <source>
        <dbReference type="ARBA" id="ARBA00004905"/>
    </source>
</evidence>
<protein>
    <recommendedName>
        <fullName evidence="10">Acetyl-CoA decarbonylase/synthase complex subunit beta</fullName>
        <shortName evidence="10">ACDS complex subunit beta</shortName>
        <ecNumber evidence="10">2.3.1.169</ecNumber>
    </recommendedName>
    <alternativeName>
        <fullName evidence="10">ACDS complex acyltransferase</fullName>
    </alternativeName>
</protein>
<organism evidence="13">
    <name type="scientific">Candidatus Methanogaster sp. ANME-2c ERB4</name>
    <dbReference type="NCBI Taxonomy" id="2759911"/>
    <lineage>
        <taxon>Archaea</taxon>
        <taxon>Methanobacteriati</taxon>
        <taxon>Methanobacteriota</taxon>
        <taxon>Stenosarchaea group</taxon>
        <taxon>Methanomicrobia</taxon>
        <taxon>Methanosarcinales</taxon>
        <taxon>ANME-2 cluster</taxon>
        <taxon>Candidatus Methanogasteraceae</taxon>
        <taxon>Candidatus Methanogaster</taxon>
    </lineage>
</organism>
<feature type="region of interest" description="Disordered" evidence="11">
    <location>
        <begin position="405"/>
        <end position="424"/>
    </location>
</feature>
<evidence type="ECO:0000256" key="9">
    <source>
        <dbReference type="ARBA" id="ARBA00025865"/>
    </source>
</evidence>
<evidence type="ECO:0000256" key="6">
    <source>
        <dbReference type="ARBA" id="ARBA00023004"/>
    </source>
</evidence>
<name>A0A7G9YF24_9EURY</name>
<dbReference type="InterPro" id="IPR045822">
    <property type="entry name" value="ACS_CODH_B_C"/>
</dbReference>
<evidence type="ECO:0000256" key="10">
    <source>
        <dbReference type="HAMAP-Rule" id="MF_01138"/>
    </source>
</evidence>
<feature type="binding site" evidence="10">
    <location>
        <position position="282"/>
    </location>
    <ligand>
        <name>[Ni-Fe-S] cluster</name>
        <dbReference type="ChEBI" id="CHEBI:60400"/>
    </ligand>
</feature>
<dbReference type="Gene3D" id="3.40.970.20">
    <property type="entry name" value="Carbon monoxide dehydrogenase alpha subunit. Chain D, domain 4"/>
    <property type="match status" value="1"/>
</dbReference>
<dbReference type="InterPro" id="IPR038571">
    <property type="entry name" value="CO_DH/Ac-CoA_synth_bsu_3_sf"/>
</dbReference>
<dbReference type="GO" id="GO:0051536">
    <property type="term" value="F:iron-sulfur cluster binding"/>
    <property type="evidence" value="ECO:0007669"/>
    <property type="project" value="UniProtKB-KW"/>
</dbReference>
<dbReference type="Gene3D" id="3.40.1470.10">
    <property type="entry name" value="Bifunctional carbon monoxide dehydrogenase/acetyl-coa synthase(codh/acs), Chain M, domain 5"/>
    <property type="match status" value="1"/>
</dbReference>
<dbReference type="PANTHER" id="PTHR42281:SF1">
    <property type="entry name" value="ACETYL-COA DECARBONYLASE_SYNTHASE COMPLEX SUBUNIT BETA 1"/>
    <property type="match status" value="1"/>
</dbReference>
<dbReference type="GO" id="GO:0019385">
    <property type="term" value="P:methanogenesis, from acetate"/>
    <property type="evidence" value="ECO:0007669"/>
    <property type="project" value="UniProtKB-UniPathway"/>
</dbReference>
<evidence type="ECO:0000256" key="5">
    <source>
        <dbReference type="ARBA" id="ARBA00022723"/>
    </source>
</evidence>
<feature type="binding site" evidence="10">
    <location>
        <position position="280"/>
    </location>
    <ligand>
        <name>[Ni-Fe-S] cluster</name>
        <dbReference type="ChEBI" id="CHEBI:60400"/>
    </ligand>
</feature>
<dbReference type="SUPFAM" id="SSF56821">
    <property type="entry name" value="Prismane protein-like"/>
    <property type="match status" value="1"/>
</dbReference>
<dbReference type="Pfam" id="PF03598">
    <property type="entry name" value="CdhC"/>
    <property type="match status" value="1"/>
</dbReference>
<keyword evidence="4 10" id="KW-0808">Transferase</keyword>
<evidence type="ECO:0000313" key="13">
    <source>
        <dbReference type="EMBL" id="QNO46608.1"/>
    </source>
</evidence>
<evidence type="ECO:0000256" key="8">
    <source>
        <dbReference type="ARBA" id="ARBA00023315"/>
    </source>
</evidence>
<dbReference type="HAMAP" id="MF_01138">
    <property type="entry name" value="CdhC"/>
    <property type="match status" value="1"/>
</dbReference>
<gene>
    <name evidence="13" type="primary">cdhC2</name>
    <name evidence="10" type="synonym">cdhC</name>
    <name evidence="13" type="ORF">OEAKOMNL_00009</name>
</gene>
<dbReference type="GO" id="GO:0016407">
    <property type="term" value="F:acetyltransferase activity"/>
    <property type="evidence" value="ECO:0007669"/>
    <property type="project" value="UniProtKB-UniRule"/>
</dbReference>
<accession>A0A7G9YF24</accession>
<feature type="binding site" evidence="10">
    <location>
        <position position="194"/>
    </location>
    <ligand>
        <name>[Ni-Fe-S] cluster</name>
        <dbReference type="ChEBI" id="CHEBI:60400"/>
    </ligand>
</feature>
<keyword evidence="3 10" id="KW-0533">Nickel</keyword>
<sequence length="476" mass="52492">MADEFPFELSPMFEGERIRKDGMYIELAGPKSKGFELVRAEGMDEVEDGKFTLIGPDLSDMNEGERHPFAMIYRIAGEAVEPDLEAIVERRNHDFQNYINGLMHLNQRYDIWLRISKDAVEKGLNSFEPLAKATMMLFKNEMTFIEKMETLYITDADEIEKRLPEVRAIYEARDARTRDLHDEDVDTFYGCTLCQSFAPTNVCVVTPDRVSLCGAINWFDGRAAAKVDPDGPQFAIEKGACIDPIGGEYEGVNEVAVSSSQGEYSQIKLHSFFEYPHTSCGCFEVVGFYIPELDVIAWVDRDYADPAPNGLTFANMAGQTGGGKQVVGFLGIGINYFRSPKFIAADGGWNRVGWMPKHLKDRVLDDIPGDIVDAIATEEDATDLDSLKAFLVEKKHPIVAEWKTKEEEKTKEAGAKKPDAPAAPAPVAGVLPAAGMPVGMPMPVAGMSPGSGGGIKIVLMNAKINIEQVIVEQAEE</sequence>
<evidence type="ECO:0000256" key="11">
    <source>
        <dbReference type="SAM" id="MobiDB-lite"/>
    </source>
</evidence>
<dbReference type="GO" id="GO:0005506">
    <property type="term" value="F:iron ion binding"/>
    <property type="evidence" value="ECO:0007669"/>
    <property type="project" value="UniProtKB-UniRule"/>
</dbReference>
<dbReference type="GO" id="GO:0006084">
    <property type="term" value="P:acetyl-CoA metabolic process"/>
    <property type="evidence" value="ECO:0007669"/>
    <property type="project" value="InterPro"/>
</dbReference>
<comment type="function">
    <text evidence="10">Part of a complex that catalyzes the reversible cleavage of acetyl-CoA, allowing autotrophic growth from CO(2). The alpha-epsilon complex generates CO from CO(2), while the beta subunit (this protein) combines the CO with CoA and a methyl group to form acetyl-CoA. The methyl group, which is incorporated into acetyl-CoA, is transferred to the beta subunit by a corrinoid iron-sulfur protein (the gamma-delta complex).</text>
</comment>
<dbReference type="NCBIfam" id="TIGR00316">
    <property type="entry name" value="cdhC"/>
    <property type="match status" value="1"/>
</dbReference>
<evidence type="ECO:0000259" key="12">
    <source>
        <dbReference type="Pfam" id="PF19436"/>
    </source>
</evidence>
<dbReference type="GO" id="GO:0016151">
    <property type="term" value="F:nickel cation binding"/>
    <property type="evidence" value="ECO:0007669"/>
    <property type="project" value="UniProtKB-UniRule"/>
</dbReference>
<comment type="similarity">
    <text evidence="2 10">Belongs to the CdhC family.</text>
</comment>
<keyword evidence="8 10" id="KW-0012">Acyltransferase</keyword>
<feature type="domain" description="CO dehydrogenase/acetyl-CoA synthase complex beta subunit C-terminal" evidence="12">
    <location>
        <begin position="170"/>
        <end position="399"/>
    </location>
</feature>
<evidence type="ECO:0000256" key="2">
    <source>
        <dbReference type="ARBA" id="ARBA00006862"/>
    </source>
</evidence>
<reference evidence="13" key="1">
    <citation type="submission" date="2020-06" db="EMBL/GenBank/DDBJ databases">
        <title>Unique genomic features of the anaerobic methanotrophic archaea.</title>
        <authorList>
            <person name="Chadwick G.L."/>
            <person name="Skennerton C.T."/>
            <person name="Laso-Perez R."/>
            <person name="Leu A.O."/>
            <person name="Speth D.R."/>
            <person name="Yu H."/>
            <person name="Morgan-Lang C."/>
            <person name="Hatzenpichler R."/>
            <person name="Goudeau D."/>
            <person name="Malmstrom R."/>
            <person name="Brazelton W.J."/>
            <person name="Woyke T."/>
            <person name="Hallam S.J."/>
            <person name="Tyson G.W."/>
            <person name="Wegener G."/>
            <person name="Boetius A."/>
            <person name="Orphan V."/>
        </authorList>
    </citation>
    <scope>NUCLEOTIDE SEQUENCE</scope>
</reference>
<dbReference type="EMBL" id="MT631211">
    <property type="protein sequence ID" value="QNO46608.1"/>
    <property type="molecule type" value="Genomic_DNA"/>
</dbReference>
<dbReference type="EC" id="2.3.1.169" evidence="10"/>
<dbReference type="AlphaFoldDB" id="A0A7G9YF24"/>
<evidence type="ECO:0000256" key="3">
    <source>
        <dbReference type="ARBA" id="ARBA00022596"/>
    </source>
</evidence>
<dbReference type="Pfam" id="PF19436">
    <property type="entry name" value="ACS_CODH_B_C"/>
    <property type="match status" value="1"/>
</dbReference>
<dbReference type="UniPathway" id="UPA00642"/>
<comment type="subunit">
    <text evidence="9 10">Monomer. The ACDS complex is made up of alpha, epsilon, beta, gamma and delta chains with a probable stoichiometry of (alpha(2)epsilon(2))(4)-beta(8)-(gamma(1)delta(1))(8).</text>
</comment>
<feature type="compositionally biased region" description="Basic and acidic residues" evidence="11">
    <location>
        <begin position="405"/>
        <end position="419"/>
    </location>
</feature>
<dbReference type="InterPro" id="IPR011254">
    <property type="entry name" value="Prismane-like_sf"/>
</dbReference>
<dbReference type="Gene3D" id="3.30.1650.10">
    <property type="entry name" value="Bifunctional carbon monoxide dehydrogenase/acetyl-coa synthase(codh/acs), Chain M, domain 3"/>
    <property type="match status" value="1"/>
</dbReference>
<keyword evidence="7 10" id="KW-0411">Iron-sulfur</keyword>
<dbReference type="NCBIfam" id="NF003379">
    <property type="entry name" value="PRK04456.1"/>
    <property type="match status" value="1"/>
</dbReference>
<evidence type="ECO:0000256" key="7">
    <source>
        <dbReference type="ARBA" id="ARBA00023014"/>
    </source>
</evidence>